<protein>
    <submittedName>
        <fullName evidence="1">Uncharacterized protein</fullName>
    </submittedName>
</protein>
<feature type="non-terminal residue" evidence="1">
    <location>
        <position position="47"/>
    </location>
</feature>
<dbReference type="AlphaFoldDB" id="A0A382RMP4"/>
<evidence type="ECO:0000313" key="1">
    <source>
        <dbReference type="EMBL" id="SVC98983.1"/>
    </source>
</evidence>
<reference evidence="1" key="1">
    <citation type="submission" date="2018-05" db="EMBL/GenBank/DDBJ databases">
        <authorList>
            <person name="Lanie J.A."/>
            <person name="Ng W.-L."/>
            <person name="Kazmierczak K.M."/>
            <person name="Andrzejewski T.M."/>
            <person name="Davidsen T.M."/>
            <person name="Wayne K.J."/>
            <person name="Tettelin H."/>
            <person name="Glass J.I."/>
            <person name="Rusch D."/>
            <person name="Podicherti R."/>
            <person name="Tsui H.-C.T."/>
            <person name="Winkler M.E."/>
        </authorList>
    </citation>
    <scope>NUCLEOTIDE SEQUENCE</scope>
</reference>
<proteinExistence type="predicted"/>
<dbReference type="EMBL" id="UINC01122888">
    <property type="protein sequence ID" value="SVC98983.1"/>
    <property type="molecule type" value="Genomic_DNA"/>
</dbReference>
<organism evidence="1">
    <name type="scientific">marine metagenome</name>
    <dbReference type="NCBI Taxonomy" id="408172"/>
    <lineage>
        <taxon>unclassified sequences</taxon>
        <taxon>metagenomes</taxon>
        <taxon>ecological metagenomes</taxon>
    </lineage>
</organism>
<name>A0A382RMP4_9ZZZZ</name>
<accession>A0A382RMP4</accession>
<gene>
    <name evidence="1" type="ORF">METZ01_LOCUS351837</name>
</gene>
<sequence length="47" mass="5784">MYIVIPLVEIFLPTGYRTAFYQIERFHFRDVLNFMLNTQVIRLMILF</sequence>